<evidence type="ECO:0000313" key="3">
    <source>
        <dbReference type="Proteomes" id="UP000319209"/>
    </source>
</evidence>
<keyword evidence="1" id="KW-0812">Transmembrane</keyword>
<dbReference type="KEGG" id="fop:FNB79_14630"/>
<accession>A0A516GUH0</accession>
<keyword evidence="3" id="KW-1185">Reference proteome</keyword>
<organism evidence="2 3">
    <name type="scientific">Formosa sediminum</name>
    <dbReference type="NCBI Taxonomy" id="2594004"/>
    <lineage>
        <taxon>Bacteria</taxon>
        <taxon>Pseudomonadati</taxon>
        <taxon>Bacteroidota</taxon>
        <taxon>Flavobacteriia</taxon>
        <taxon>Flavobacteriales</taxon>
        <taxon>Flavobacteriaceae</taxon>
        <taxon>Formosa</taxon>
    </lineage>
</organism>
<dbReference type="EMBL" id="CP041637">
    <property type="protein sequence ID" value="QDO95156.1"/>
    <property type="molecule type" value="Genomic_DNA"/>
</dbReference>
<dbReference type="RefSeq" id="WP_143382064.1">
    <property type="nucleotide sequence ID" value="NZ_CP041637.1"/>
</dbReference>
<name>A0A516GUH0_9FLAO</name>
<keyword evidence="1" id="KW-1133">Transmembrane helix</keyword>
<dbReference type="OrthoDB" id="768533at2"/>
<evidence type="ECO:0000256" key="1">
    <source>
        <dbReference type="SAM" id="Phobius"/>
    </source>
</evidence>
<feature type="transmembrane region" description="Helical" evidence="1">
    <location>
        <begin position="79"/>
        <end position="96"/>
    </location>
</feature>
<feature type="transmembrane region" description="Helical" evidence="1">
    <location>
        <begin position="27"/>
        <end position="46"/>
    </location>
</feature>
<proteinExistence type="predicted"/>
<dbReference type="AlphaFoldDB" id="A0A516GUH0"/>
<keyword evidence="1" id="KW-0472">Membrane</keyword>
<dbReference type="Proteomes" id="UP000319209">
    <property type="component" value="Chromosome"/>
</dbReference>
<protein>
    <submittedName>
        <fullName evidence="2">Uncharacterized protein</fullName>
    </submittedName>
</protein>
<gene>
    <name evidence="2" type="ORF">FNB79_14630</name>
</gene>
<reference evidence="2 3" key="1">
    <citation type="submission" date="2019-07" db="EMBL/GenBank/DDBJ databases">
        <title>Genome sequencing for Formosa sp. PS13.</title>
        <authorList>
            <person name="Park S.-J."/>
        </authorList>
    </citation>
    <scope>NUCLEOTIDE SEQUENCE [LARGE SCALE GENOMIC DNA]</scope>
    <source>
        <strain evidence="2 3">PS13</strain>
    </source>
</reference>
<sequence length="148" mass="16376">MNTFIIIITGILGATSTFYVNEHLKQGAVRASALLSLCVSLFFYCLPDLLNSYLTQNIPTAFIGASFVGMVSSKAISHYKWLILAGIIFSIIYINKSTFFKGYGGALGTTAFIALLATMAIPVVFSRKKKITNGILIFRKWLFRDKDE</sequence>
<evidence type="ECO:0000313" key="2">
    <source>
        <dbReference type="EMBL" id="QDO95156.1"/>
    </source>
</evidence>
<feature type="transmembrane region" description="Helical" evidence="1">
    <location>
        <begin position="102"/>
        <end position="125"/>
    </location>
</feature>